<feature type="compositionally biased region" description="Polar residues" evidence="2">
    <location>
        <begin position="491"/>
        <end position="507"/>
    </location>
</feature>
<feature type="compositionally biased region" description="Low complexity" evidence="2">
    <location>
        <begin position="467"/>
        <end position="478"/>
    </location>
</feature>
<reference evidence="4 5" key="1">
    <citation type="journal article" date="2013" name="PLoS Genet.">
        <title>The genome and development-dependent transcriptomes of Pyronema confluens: a window into fungal evolution.</title>
        <authorList>
            <person name="Traeger S."/>
            <person name="Altegoer F."/>
            <person name="Freitag M."/>
            <person name="Gabaldon T."/>
            <person name="Kempken F."/>
            <person name="Kumar A."/>
            <person name="Marcet-Houben M."/>
            <person name="Poggeler S."/>
            <person name="Stajich J.E."/>
            <person name="Nowrousian M."/>
        </authorList>
    </citation>
    <scope>NUCLEOTIDE SEQUENCE [LARGE SCALE GENOMIC DNA]</scope>
    <source>
        <strain evidence="5">CBS 100304</strain>
        <tissue evidence="4">Vegetative mycelium</tissue>
    </source>
</reference>
<feature type="region of interest" description="Disordered" evidence="2">
    <location>
        <begin position="125"/>
        <end position="155"/>
    </location>
</feature>
<dbReference type="InterPro" id="IPR036621">
    <property type="entry name" value="Anticodon-bd_dom_sf"/>
</dbReference>
<feature type="region of interest" description="Disordered" evidence="2">
    <location>
        <begin position="244"/>
        <end position="359"/>
    </location>
</feature>
<dbReference type="Gene3D" id="3.30.70.330">
    <property type="match status" value="1"/>
</dbReference>
<dbReference type="PROSITE" id="PS50102">
    <property type="entry name" value="RRM"/>
    <property type="match status" value="1"/>
</dbReference>
<feature type="compositionally biased region" description="Low complexity" evidence="2">
    <location>
        <begin position="694"/>
        <end position="707"/>
    </location>
</feature>
<feature type="compositionally biased region" description="Acidic residues" evidence="2">
    <location>
        <begin position="348"/>
        <end position="359"/>
    </location>
</feature>
<keyword evidence="5" id="KW-1185">Reference proteome</keyword>
<dbReference type="InterPro" id="IPR000504">
    <property type="entry name" value="RRM_dom"/>
</dbReference>
<dbReference type="InterPro" id="IPR012677">
    <property type="entry name" value="Nucleotide-bd_a/b_plait_sf"/>
</dbReference>
<feature type="domain" description="RRM" evidence="3">
    <location>
        <begin position="390"/>
        <end position="461"/>
    </location>
</feature>
<evidence type="ECO:0000259" key="3">
    <source>
        <dbReference type="PROSITE" id="PS50102"/>
    </source>
</evidence>
<feature type="compositionally biased region" description="Low complexity" evidence="2">
    <location>
        <begin position="125"/>
        <end position="145"/>
    </location>
</feature>
<dbReference type="PANTHER" id="PTHR23295:SF6">
    <property type="entry name" value="NEOSIN, ISOFORM A"/>
    <property type="match status" value="1"/>
</dbReference>
<dbReference type="GO" id="GO:0003723">
    <property type="term" value="F:RNA binding"/>
    <property type="evidence" value="ECO:0007669"/>
    <property type="project" value="UniProtKB-UniRule"/>
</dbReference>
<sequence length="899" mass="97856">MSENEPASLGTLLPQAPPSPTTTISSILSHASNASLYPSSAADLQLQQESLATNGIEKRQRLSPVSPRPVHLAEPPVLKNQMELAINYTDAHTSSSPVPLETTNGAASVNQASLEALMQQQKLLLQQQQQHCSSPPPHIQQHQPSTSPPPNLSQDALTVPQMLYPVMDSSPHFNHVGHGEVSAGNGSVESPSAQSNGAAVVPAKPANSATITTATVGLPKPPTIPNNMPSTVDLQALLTKLAPPATPTVPQHLPSAPHTPQPNGTSATTTSSAPPPVQAPASQSPVQTRTQTLPPSLPSLPQPTNHPLPPVPVVSSSVPGHPAAGYPASLPPPPNFAQHKQQQANSASEDEDEEDSRPFTAEEEEAFTKFLQDERDYVTQGQWDRFPNGSRLFIGNLPTEKVTKRDLFRLFIKHGRLAQISIKQAYGFVQFLTSESCAAALRHEQGSSVRGRKMHLEISKPQRNTGSSARTSTEASSARTRRSRSPDYNRGGSSPRHNGNSYRNNNPAAREVDRYRGPPPSDRELRDRRDRDDYASRRRSPPPRSRDDYRPGRRSRSRSPPARYRQRSRSRSPEDDVPLPRRAPDQVPEVQILVCDELDRNFIWWVENAFKVRHLKVDMLFLNPRLQMSSVVKRQVLEGVQAVVFLNRQMQTASKISIQVFDRRDEGEALYSQYDNLDPSIAAELVFQAKTSQQQHIQAQQARQHQQAPPPPPPVAQYGYGAPPAAPPAQPTPQALTSLAALAAIPGLASMFGNLDPASLQALLAGLNQQQQPLPQAQYAPAPQPQLGADLAALLAGRPPTTPQPQQQQYPPQPPQHQQQQQMNNGLSAFGGQAGLAALLGQASQKLASQQQQQQQHQGHQGQQPLGQQGMGNEQQMQQQPNPAQIGNIMETLAKWKQA</sequence>
<feature type="region of interest" description="Disordered" evidence="2">
    <location>
        <begin position="848"/>
        <end position="899"/>
    </location>
</feature>
<gene>
    <name evidence="4" type="ORF">PCON_14321</name>
</gene>
<feature type="region of interest" description="Disordered" evidence="2">
    <location>
        <begin position="796"/>
        <end position="822"/>
    </location>
</feature>
<dbReference type="OrthoDB" id="10044938at2759"/>
<dbReference type="Pfam" id="PF00076">
    <property type="entry name" value="RRM_1"/>
    <property type="match status" value="1"/>
</dbReference>
<dbReference type="Gene3D" id="3.40.50.800">
    <property type="entry name" value="Anticodon-binding domain"/>
    <property type="match status" value="1"/>
</dbReference>
<feature type="compositionally biased region" description="Low complexity" evidence="2">
    <location>
        <begin position="848"/>
        <end position="885"/>
    </location>
</feature>
<feature type="region of interest" description="Disordered" evidence="2">
    <location>
        <begin position="175"/>
        <end position="201"/>
    </location>
</feature>
<feature type="region of interest" description="Disordered" evidence="2">
    <location>
        <begin position="1"/>
        <end position="25"/>
    </location>
</feature>
<dbReference type="SMART" id="SM00360">
    <property type="entry name" value="RRM"/>
    <property type="match status" value="1"/>
</dbReference>
<proteinExistence type="predicted"/>
<evidence type="ECO:0000256" key="1">
    <source>
        <dbReference type="PROSITE-ProRule" id="PRU00176"/>
    </source>
</evidence>
<keyword evidence="1" id="KW-0694">RNA-binding</keyword>
<evidence type="ECO:0000256" key="2">
    <source>
        <dbReference type="SAM" id="MobiDB-lite"/>
    </source>
</evidence>
<dbReference type="STRING" id="1076935.U4LW70"/>
<dbReference type="AlphaFoldDB" id="U4LW70"/>
<dbReference type="InterPro" id="IPR034167">
    <property type="entry name" value="Nab3_RRM"/>
</dbReference>
<feature type="compositionally biased region" description="Pro residues" evidence="2">
    <location>
        <begin position="295"/>
        <end position="312"/>
    </location>
</feature>
<feature type="region of interest" description="Disordered" evidence="2">
    <location>
        <begin position="444"/>
        <end position="583"/>
    </location>
</feature>
<dbReference type="eggNOG" id="KOG0118">
    <property type="taxonomic scope" value="Eukaryota"/>
</dbReference>
<feature type="compositionally biased region" description="Low complexity" evidence="2">
    <location>
        <begin position="279"/>
        <end position="294"/>
    </location>
</feature>
<dbReference type="OMA" id="LENQMDP"/>
<feature type="compositionally biased region" description="Polar residues" evidence="2">
    <location>
        <begin position="184"/>
        <end position="197"/>
    </location>
</feature>
<feature type="region of interest" description="Disordered" evidence="2">
    <location>
        <begin position="694"/>
        <end position="732"/>
    </location>
</feature>
<dbReference type="SUPFAM" id="SSF54928">
    <property type="entry name" value="RNA-binding domain, RBD"/>
    <property type="match status" value="1"/>
</dbReference>
<name>U4LW70_PYROM</name>
<dbReference type="CDD" id="cd12342">
    <property type="entry name" value="RRM_Nab3p"/>
    <property type="match status" value="1"/>
</dbReference>
<feature type="compositionally biased region" description="Basic and acidic residues" evidence="2">
    <location>
        <begin position="571"/>
        <end position="583"/>
    </location>
</feature>
<dbReference type="SUPFAM" id="SSF52954">
    <property type="entry name" value="Class II aaRS ABD-related"/>
    <property type="match status" value="1"/>
</dbReference>
<dbReference type="EMBL" id="HF936042">
    <property type="protein sequence ID" value="CCX33281.1"/>
    <property type="molecule type" value="Genomic_DNA"/>
</dbReference>
<dbReference type="InterPro" id="IPR035979">
    <property type="entry name" value="RBD_domain_sf"/>
</dbReference>
<organism evidence="4 5">
    <name type="scientific">Pyronema omphalodes (strain CBS 100304)</name>
    <name type="common">Pyronema confluens</name>
    <dbReference type="NCBI Taxonomy" id="1076935"/>
    <lineage>
        <taxon>Eukaryota</taxon>
        <taxon>Fungi</taxon>
        <taxon>Dikarya</taxon>
        <taxon>Ascomycota</taxon>
        <taxon>Pezizomycotina</taxon>
        <taxon>Pezizomycetes</taxon>
        <taxon>Pezizales</taxon>
        <taxon>Pyronemataceae</taxon>
        <taxon>Pyronema</taxon>
    </lineage>
</organism>
<dbReference type="PANTHER" id="PTHR23295">
    <property type="entry name" value="NUCLEAR RECEPTOR COACTIVATOR 5-RELATED"/>
    <property type="match status" value="1"/>
</dbReference>
<evidence type="ECO:0000313" key="5">
    <source>
        <dbReference type="Proteomes" id="UP000018144"/>
    </source>
</evidence>
<feature type="compositionally biased region" description="Polar residues" evidence="2">
    <location>
        <begin position="338"/>
        <end position="347"/>
    </location>
</feature>
<accession>U4LW70</accession>
<protein>
    <submittedName>
        <fullName evidence="4">Similar to Uncharacterized RNA-binding protein C3H8.09c acc. no. Q10145</fullName>
    </submittedName>
</protein>
<evidence type="ECO:0000313" key="4">
    <source>
        <dbReference type="EMBL" id="CCX33281.1"/>
    </source>
</evidence>
<dbReference type="InterPro" id="IPR052600">
    <property type="entry name" value="Nuc_rcpt_coact/corep"/>
</dbReference>
<feature type="compositionally biased region" description="Basic and acidic residues" evidence="2">
    <location>
        <begin position="510"/>
        <end position="536"/>
    </location>
</feature>
<dbReference type="Proteomes" id="UP000018144">
    <property type="component" value="Unassembled WGS sequence"/>
</dbReference>